<dbReference type="Gene3D" id="1.25.40.10">
    <property type="entry name" value="Tetratricopeptide repeat domain"/>
    <property type="match status" value="3"/>
</dbReference>
<accession>A0A5C6AYU0</accession>
<dbReference type="EMBL" id="SJPN01000003">
    <property type="protein sequence ID" value="TWU04850.1"/>
    <property type="molecule type" value="Genomic_DNA"/>
</dbReference>
<organism evidence="1 2">
    <name type="scientific">Stieleria varia</name>
    <dbReference type="NCBI Taxonomy" id="2528005"/>
    <lineage>
        <taxon>Bacteria</taxon>
        <taxon>Pseudomonadati</taxon>
        <taxon>Planctomycetota</taxon>
        <taxon>Planctomycetia</taxon>
        <taxon>Pirellulales</taxon>
        <taxon>Pirellulaceae</taxon>
        <taxon>Stieleria</taxon>
    </lineage>
</organism>
<dbReference type="OrthoDB" id="225691at2"/>
<dbReference type="SMART" id="SM00028">
    <property type="entry name" value="TPR"/>
    <property type="match status" value="5"/>
</dbReference>
<name>A0A5C6AYU0_9BACT</name>
<dbReference type="AlphaFoldDB" id="A0A5C6AYU0"/>
<evidence type="ECO:0000313" key="2">
    <source>
        <dbReference type="Proteomes" id="UP000320176"/>
    </source>
</evidence>
<dbReference type="InterPro" id="IPR011990">
    <property type="entry name" value="TPR-like_helical_dom_sf"/>
</dbReference>
<evidence type="ECO:0000313" key="1">
    <source>
        <dbReference type="EMBL" id="TWU04850.1"/>
    </source>
</evidence>
<proteinExistence type="predicted"/>
<gene>
    <name evidence="1" type="ORF">Pla52n_28950</name>
</gene>
<dbReference type="Proteomes" id="UP000320176">
    <property type="component" value="Unassembled WGS sequence"/>
</dbReference>
<reference evidence="1 2" key="1">
    <citation type="submission" date="2019-02" db="EMBL/GenBank/DDBJ databases">
        <title>Deep-cultivation of Planctomycetes and their phenomic and genomic characterization uncovers novel biology.</title>
        <authorList>
            <person name="Wiegand S."/>
            <person name="Jogler M."/>
            <person name="Boedeker C."/>
            <person name="Pinto D."/>
            <person name="Vollmers J."/>
            <person name="Rivas-Marin E."/>
            <person name="Kohn T."/>
            <person name="Peeters S.H."/>
            <person name="Heuer A."/>
            <person name="Rast P."/>
            <person name="Oberbeckmann S."/>
            <person name="Bunk B."/>
            <person name="Jeske O."/>
            <person name="Meyerdierks A."/>
            <person name="Storesund J.E."/>
            <person name="Kallscheuer N."/>
            <person name="Luecker S."/>
            <person name="Lage O.M."/>
            <person name="Pohl T."/>
            <person name="Merkel B.J."/>
            <person name="Hornburger P."/>
            <person name="Mueller R.-W."/>
            <person name="Bruemmer F."/>
            <person name="Labrenz M."/>
            <person name="Spormann A.M."/>
            <person name="Op Den Camp H."/>
            <person name="Overmann J."/>
            <person name="Amann R."/>
            <person name="Jetten M.S.M."/>
            <person name="Mascher T."/>
            <person name="Medema M.H."/>
            <person name="Devos D.P."/>
            <person name="Kaster A.-K."/>
            <person name="Ovreas L."/>
            <person name="Rohde M."/>
            <person name="Galperin M.Y."/>
            <person name="Jogler C."/>
        </authorList>
    </citation>
    <scope>NUCLEOTIDE SEQUENCE [LARGE SCALE GENOMIC DNA]</scope>
    <source>
        <strain evidence="1 2">Pla52n</strain>
    </source>
</reference>
<comment type="caution">
    <text evidence="1">The sequence shown here is derived from an EMBL/GenBank/DDBJ whole genome shotgun (WGS) entry which is preliminary data.</text>
</comment>
<sequence>MRLFQRFINLTPVLAVFALGIAHLLPGRLIAAEPPDANPVASIASARQLLQTGEVEAAAEMLIQLDDACVADPQSTDTDPSLELALAARALEAAGKIEAAVVLHQRALAALDRPAAQNVAPQSISVIRIAAGNAALKTGQWTTAANAFAQILEMGDSAPQQFRTLARKSCSKTGWAALSNGQASIAESAYRALIEYSTDAEIQTDRAACELGLAWSVAMQTDRCEDAAELLDAFTSNHPDHADVAQAVAMRAHCLRMAGKLDLASEVSSDLLRRWPESASVSELLAQVAAGVFSATDSDQRVTAIQGVAEPIRNWFRQSTDKQQQQLAPATLALGMWLMGEQSDSSGQDFAADQTLIETLGAELASRERSGQVVSDLLSLYRDSDRMAEAEQYATMVLASGASDQPASANATEAVCRWLGRNERWMILALAAEDLSPETGQDSRTVAVERLFAEALMQSGRRKIATAWWTHLVDQRDANDFATLLRCAETTSSFGTSAEAQARIDAARQAAQEDESRVVLVDMLDAELAIRRVDFDAARGHFERVVRSGQSTSDLRGRAQWMIGESFLLQHRFADAISAYRLVEGIDPDGQWIAPALVQAGQAFEQLGRTREAAICYGDLIGRFPTSRHAAMGRQRLASIAPDENASNRSLR</sequence>
<protein>
    <submittedName>
        <fullName evidence="1">Tetratricopeptide repeat protein</fullName>
    </submittedName>
</protein>
<dbReference type="InterPro" id="IPR019734">
    <property type="entry name" value="TPR_rpt"/>
</dbReference>
<dbReference type="RefSeq" id="WP_146520193.1">
    <property type="nucleotide sequence ID" value="NZ_CP151726.1"/>
</dbReference>
<dbReference type="Pfam" id="PF13174">
    <property type="entry name" value="TPR_6"/>
    <property type="match status" value="1"/>
</dbReference>
<dbReference type="SUPFAM" id="SSF48452">
    <property type="entry name" value="TPR-like"/>
    <property type="match status" value="1"/>
</dbReference>
<dbReference type="Pfam" id="PF13432">
    <property type="entry name" value="TPR_16"/>
    <property type="match status" value="1"/>
</dbReference>
<keyword evidence="2" id="KW-1185">Reference proteome</keyword>